<organism evidence="9 10">
    <name type="scientific">Meloidogyne incognita</name>
    <name type="common">Southern root-knot nematode worm</name>
    <name type="synonym">Oxyuris incognita</name>
    <dbReference type="NCBI Taxonomy" id="6306"/>
    <lineage>
        <taxon>Eukaryota</taxon>
        <taxon>Metazoa</taxon>
        <taxon>Ecdysozoa</taxon>
        <taxon>Nematoda</taxon>
        <taxon>Chromadorea</taxon>
        <taxon>Rhabditida</taxon>
        <taxon>Tylenchina</taxon>
        <taxon>Tylenchomorpha</taxon>
        <taxon>Tylenchoidea</taxon>
        <taxon>Meloidogynidae</taxon>
        <taxon>Meloidogyninae</taxon>
        <taxon>Meloidogyne</taxon>
        <taxon>Meloidogyne incognita group</taxon>
    </lineage>
</organism>
<dbReference type="InterPro" id="IPR001650">
    <property type="entry name" value="Helicase_C-like"/>
</dbReference>
<dbReference type="Proteomes" id="UP000887563">
    <property type="component" value="Unplaced"/>
</dbReference>
<reference evidence="10" key="1">
    <citation type="submission" date="2022-11" db="UniProtKB">
        <authorList>
            <consortium name="WormBaseParasite"/>
        </authorList>
    </citation>
    <scope>IDENTIFICATION</scope>
</reference>
<keyword evidence="4" id="KW-0347">Helicase</keyword>
<dbReference type="SMART" id="SM00487">
    <property type="entry name" value="DEXDc"/>
    <property type="match status" value="1"/>
</dbReference>
<evidence type="ECO:0000256" key="5">
    <source>
        <dbReference type="ARBA" id="ARBA00022840"/>
    </source>
</evidence>
<feature type="compositionally biased region" description="Gly residues" evidence="6">
    <location>
        <begin position="127"/>
        <end position="136"/>
    </location>
</feature>
<sequence length="833" mass="90755">MVNISEEPREQNDRRTFGSFGSRAATGANTAPLNPAGPRGRGRGRGTTHSSFGGQAKTDDNNEDSNTKSERVSPTEPETNTIGPRRGSFGRGNGRGGFTSRQAEGADGTDFGDRPANSDSNENNSRGRGGFGGRGRGAFATSKSNEDNNSTDTGGEGGRGRGSGFRGRGAGGPRFGENGSSFGGGAGNNADSTNNDGDKPRGFGGRGRTFGDGGGSRTFGDGGGSRTFGDGGGSRTFGEGGGARTFGDGGGARGSFAGGGRRFEDNGGQTTFRPYASEEERARDTPHVPVDRTIEDIRAEDIKAAEQYKNICEEDEECVVTGLESATQVLDDWGEANFEPKLKENIEKAQYIRLRKIQSLAIPLIMYGHDVKGHAESGSGKSAAFLLPIINKIMVLKKKEEFKSKRVCPYALIIEPTRELAIQLYDQARKLADETGVSVAKAYGMFKHKENLKHISTSGCDILVGTPGRLTDFFMNEFLDFELMKILVLDEADQLLEDSFARDLRRLTKVKGWPKNEDRQTLLFSATFPPEVQMWASEWLKKENVMVSNRKLVDANPRIIQKFMKVSRGEKNNELLKLLKQEEEDAKKENPENPNKKRTMVFVKMKRTADVVSTFLNVNDLKSTTINGDRPQKLREQSLNEFRDGKHNIVVTTDVCSRGIDIKGLDHVINLDLPTEYVIYVHRIGRTGRLKEGISTSFFDPLDDMDLAKELVQGVQTVGQEPPEWLVQASEGKLPPEETTPSWNSGVPFGGSSFGGGNLGGFGDGEGGDTFAANNNNEADEKKDEKENNDLPEKKDDNEEKNDKKDEAPAATEQLVEETLPPVPEGDPENDDW</sequence>
<feature type="compositionally biased region" description="Polar residues" evidence="6">
    <location>
        <begin position="141"/>
        <end position="153"/>
    </location>
</feature>
<dbReference type="InterPro" id="IPR014001">
    <property type="entry name" value="Helicase_ATP-bd"/>
</dbReference>
<evidence type="ECO:0000259" key="7">
    <source>
        <dbReference type="PROSITE" id="PS51192"/>
    </source>
</evidence>
<evidence type="ECO:0000256" key="4">
    <source>
        <dbReference type="ARBA" id="ARBA00022806"/>
    </source>
</evidence>
<dbReference type="InterPro" id="IPR027417">
    <property type="entry name" value="P-loop_NTPase"/>
</dbReference>
<dbReference type="GO" id="GO:0016787">
    <property type="term" value="F:hydrolase activity"/>
    <property type="evidence" value="ECO:0007669"/>
    <property type="project" value="UniProtKB-KW"/>
</dbReference>
<feature type="compositionally biased region" description="Gly residues" evidence="6">
    <location>
        <begin position="748"/>
        <end position="765"/>
    </location>
</feature>
<dbReference type="PROSITE" id="PS51194">
    <property type="entry name" value="HELICASE_CTER"/>
    <property type="match status" value="1"/>
</dbReference>
<feature type="domain" description="Helicase C-terminal" evidence="8">
    <location>
        <begin position="578"/>
        <end position="730"/>
    </location>
</feature>
<name>A0A914MP40_MELIC</name>
<dbReference type="SMART" id="SM00490">
    <property type="entry name" value="HELICc"/>
    <property type="match status" value="1"/>
</dbReference>
<feature type="compositionally biased region" description="Basic and acidic residues" evidence="6">
    <location>
        <begin position="779"/>
        <end position="808"/>
    </location>
</feature>
<proteinExistence type="predicted"/>
<feature type="compositionally biased region" description="Gly residues" evidence="6">
    <location>
        <begin position="202"/>
        <end position="260"/>
    </location>
</feature>
<dbReference type="PROSITE" id="PS51192">
    <property type="entry name" value="HELICASE_ATP_BIND_1"/>
    <property type="match status" value="1"/>
</dbReference>
<keyword evidence="2" id="KW-0547">Nucleotide-binding</keyword>
<feature type="compositionally biased region" description="Basic and acidic residues" evidence="6">
    <location>
        <begin position="57"/>
        <end position="73"/>
    </location>
</feature>
<dbReference type="PANTHER" id="PTHR47958">
    <property type="entry name" value="ATP-DEPENDENT RNA HELICASE DBP3"/>
    <property type="match status" value="1"/>
</dbReference>
<dbReference type="GO" id="GO:0003676">
    <property type="term" value="F:nucleic acid binding"/>
    <property type="evidence" value="ECO:0007669"/>
    <property type="project" value="InterPro"/>
</dbReference>
<feature type="compositionally biased region" description="Gly residues" evidence="6">
    <location>
        <begin position="154"/>
        <end position="174"/>
    </location>
</feature>
<dbReference type="AlphaFoldDB" id="A0A914MP40"/>
<dbReference type="EC" id="3.6.4.13" evidence="1"/>
<evidence type="ECO:0000259" key="8">
    <source>
        <dbReference type="PROSITE" id="PS51194"/>
    </source>
</evidence>
<feature type="compositionally biased region" description="Basic and acidic residues" evidence="6">
    <location>
        <begin position="1"/>
        <end position="16"/>
    </location>
</feature>
<feature type="region of interest" description="Disordered" evidence="6">
    <location>
        <begin position="1"/>
        <end position="287"/>
    </location>
</feature>
<dbReference type="Pfam" id="PF00271">
    <property type="entry name" value="Helicase_C"/>
    <property type="match status" value="1"/>
</dbReference>
<keyword evidence="5" id="KW-0067">ATP-binding</keyword>
<feature type="domain" description="Helicase ATP-binding" evidence="7">
    <location>
        <begin position="362"/>
        <end position="546"/>
    </location>
</feature>
<feature type="compositionally biased region" description="Basic and acidic residues" evidence="6">
    <location>
        <begin position="276"/>
        <end position="287"/>
    </location>
</feature>
<feature type="region of interest" description="Disordered" evidence="6">
    <location>
        <begin position="732"/>
        <end position="833"/>
    </location>
</feature>
<evidence type="ECO:0000256" key="2">
    <source>
        <dbReference type="ARBA" id="ARBA00022741"/>
    </source>
</evidence>
<dbReference type="GO" id="GO:0003724">
    <property type="term" value="F:RNA helicase activity"/>
    <property type="evidence" value="ECO:0007669"/>
    <property type="project" value="UniProtKB-EC"/>
</dbReference>
<evidence type="ECO:0000256" key="6">
    <source>
        <dbReference type="SAM" id="MobiDB-lite"/>
    </source>
</evidence>
<protein>
    <recommendedName>
        <fullName evidence="1">RNA helicase</fullName>
        <ecNumber evidence="1">3.6.4.13</ecNumber>
    </recommendedName>
</protein>
<evidence type="ECO:0000313" key="9">
    <source>
        <dbReference type="Proteomes" id="UP000887563"/>
    </source>
</evidence>
<dbReference type="SUPFAM" id="SSF52540">
    <property type="entry name" value="P-loop containing nucleoside triphosphate hydrolases"/>
    <property type="match status" value="1"/>
</dbReference>
<accession>A0A914MP40</accession>
<keyword evidence="3" id="KW-0378">Hydrolase</keyword>
<evidence type="ECO:0000313" key="10">
    <source>
        <dbReference type="WBParaSite" id="Minc3s02106g28320"/>
    </source>
</evidence>
<dbReference type="CDD" id="cd18787">
    <property type="entry name" value="SF2_C_DEAD"/>
    <property type="match status" value="1"/>
</dbReference>
<dbReference type="GO" id="GO:0005524">
    <property type="term" value="F:ATP binding"/>
    <property type="evidence" value="ECO:0007669"/>
    <property type="project" value="UniProtKB-KW"/>
</dbReference>
<dbReference type="InterPro" id="IPR011545">
    <property type="entry name" value="DEAD/DEAH_box_helicase_dom"/>
</dbReference>
<dbReference type="Pfam" id="PF00270">
    <property type="entry name" value="DEAD"/>
    <property type="match status" value="1"/>
</dbReference>
<dbReference type="Gene3D" id="3.40.50.300">
    <property type="entry name" value="P-loop containing nucleotide triphosphate hydrolases"/>
    <property type="match status" value="2"/>
</dbReference>
<keyword evidence="9" id="KW-1185">Reference proteome</keyword>
<evidence type="ECO:0000256" key="1">
    <source>
        <dbReference type="ARBA" id="ARBA00012552"/>
    </source>
</evidence>
<evidence type="ECO:0000256" key="3">
    <source>
        <dbReference type="ARBA" id="ARBA00022801"/>
    </source>
</evidence>
<dbReference type="WBParaSite" id="Minc3s02106g28320">
    <property type="protein sequence ID" value="Minc3s02106g28320"/>
    <property type="gene ID" value="Minc3s02106g28320"/>
</dbReference>